<accession>A0A2H0RJM9</accession>
<dbReference type="Proteomes" id="UP000230833">
    <property type="component" value="Unassembled WGS sequence"/>
</dbReference>
<evidence type="ECO:0000313" key="2">
    <source>
        <dbReference type="EMBL" id="PIR46698.1"/>
    </source>
</evidence>
<feature type="chain" id="PRO_5013655177" evidence="1">
    <location>
        <begin position="27"/>
        <end position="234"/>
    </location>
</feature>
<organism evidence="2 3">
    <name type="scientific">Candidatus Vogelbacteria bacterium CG10_big_fil_rev_8_21_14_0_10_45_14</name>
    <dbReference type="NCBI Taxonomy" id="1975042"/>
    <lineage>
        <taxon>Bacteria</taxon>
        <taxon>Candidatus Vogeliibacteriota</taxon>
    </lineage>
</organism>
<dbReference type="AlphaFoldDB" id="A0A2H0RJM9"/>
<keyword evidence="1" id="KW-0732">Signal</keyword>
<name>A0A2H0RJM9_9BACT</name>
<feature type="non-terminal residue" evidence="2">
    <location>
        <position position="234"/>
    </location>
</feature>
<gene>
    <name evidence="2" type="ORF">COV07_02875</name>
</gene>
<reference evidence="2 3" key="1">
    <citation type="submission" date="2017-09" db="EMBL/GenBank/DDBJ databases">
        <title>Depth-based differentiation of microbial function through sediment-hosted aquifers and enrichment of novel symbionts in the deep terrestrial subsurface.</title>
        <authorList>
            <person name="Probst A.J."/>
            <person name="Ladd B."/>
            <person name="Jarett J.K."/>
            <person name="Geller-Mcgrath D.E."/>
            <person name="Sieber C.M."/>
            <person name="Emerson J.B."/>
            <person name="Anantharaman K."/>
            <person name="Thomas B.C."/>
            <person name="Malmstrom R."/>
            <person name="Stieglmeier M."/>
            <person name="Klingl A."/>
            <person name="Woyke T."/>
            <person name="Ryan C.M."/>
            <person name="Banfield J.F."/>
        </authorList>
    </citation>
    <scope>NUCLEOTIDE SEQUENCE [LARGE SCALE GENOMIC DNA]</scope>
    <source>
        <strain evidence="2">CG10_big_fil_rev_8_21_14_0_10_45_14</strain>
    </source>
</reference>
<comment type="caution">
    <text evidence="2">The sequence shown here is derived from an EMBL/GenBank/DDBJ whole genome shotgun (WGS) entry which is preliminary data.</text>
</comment>
<sequence>MRKINFVVGVFVFLFAIALFAQNVNAAWLPPSATPPRDNTPPPLNVGGAGQEKMGGLTIGLQLFNSNAANPANCFGSAVSGINNCTQGFFGQTGTWRGLNGSDPLNSDGFGLKVVNGRILSYGSGTPSASSASGFCLGGPGRVLECVTNWSDILNMGGSGGSTIINQIANIVNNTTNTTETTDVENIYPTAGVGSIRAGTDISVSPTSGTGQVVTVGLNRVSLVEYLKTLFGRG</sequence>
<proteinExistence type="predicted"/>
<protein>
    <submittedName>
        <fullName evidence="2">Uncharacterized protein</fullName>
    </submittedName>
</protein>
<evidence type="ECO:0000256" key="1">
    <source>
        <dbReference type="SAM" id="SignalP"/>
    </source>
</evidence>
<evidence type="ECO:0000313" key="3">
    <source>
        <dbReference type="Proteomes" id="UP000230833"/>
    </source>
</evidence>
<dbReference type="EMBL" id="PCYL01000031">
    <property type="protein sequence ID" value="PIR46698.1"/>
    <property type="molecule type" value="Genomic_DNA"/>
</dbReference>
<feature type="signal peptide" evidence="1">
    <location>
        <begin position="1"/>
        <end position="26"/>
    </location>
</feature>